<comment type="pathway">
    <text evidence="5">Cofactor biosynthesis; ubiquinone biosynthesis.</text>
</comment>
<dbReference type="InterPro" id="IPR029063">
    <property type="entry name" value="SAM-dependent_MTases_sf"/>
</dbReference>
<evidence type="ECO:0000256" key="5">
    <source>
        <dbReference type="HAMAP-Rule" id="MF_00472"/>
    </source>
</evidence>
<evidence type="ECO:0000256" key="1">
    <source>
        <dbReference type="ARBA" id="ARBA00022603"/>
    </source>
</evidence>
<feature type="binding site" evidence="5">
    <location>
        <position position="38"/>
    </location>
    <ligand>
        <name>S-adenosyl-L-methionine</name>
        <dbReference type="ChEBI" id="CHEBI:59789"/>
    </ligand>
</feature>
<dbReference type="GO" id="GO:0102208">
    <property type="term" value="F:2-polyprenyl-6-hydroxyphenol methylase activity"/>
    <property type="evidence" value="ECO:0007669"/>
    <property type="project" value="UniProtKB-EC"/>
</dbReference>
<comment type="caution">
    <text evidence="6">The sequence shown here is derived from an EMBL/GenBank/DDBJ whole genome shotgun (WGS) entry which is preliminary data.</text>
</comment>
<keyword evidence="7" id="KW-1185">Reference proteome</keyword>
<dbReference type="EMBL" id="WJPP01000001">
    <property type="protein sequence ID" value="MRH77445.1"/>
    <property type="molecule type" value="Genomic_DNA"/>
</dbReference>
<accession>A0A6N7QLS0</accession>
<dbReference type="PANTHER" id="PTHR43464">
    <property type="entry name" value="METHYLTRANSFERASE"/>
    <property type="match status" value="1"/>
</dbReference>
<comment type="catalytic activity">
    <reaction evidence="5">
        <text>a 3-demethylubiquinol + S-adenosyl-L-methionine = a ubiquinol + S-adenosyl-L-homocysteine + H(+)</text>
        <dbReference type="Rhea" id="RHEA:44380"/>
        <dbReference type="Rhea" id="RHEA-COMP:9566"/>
        <dbReference type="Rhea" id="RHEA-COMP:10914"/>
        <dbReference type="ChEBI" id="CHEBI:15378"/>
        <dbReference type="ChEBI" id="CHEBI:17976"/>
        <dbReference type="ChEBI" id="CHEBI:57856"/>
        <dbReference type="ChEBI" id="CHEBI:59789"/>
        <dbReference type="ChEBI" id="CHEBI:84422"/>
        <dbReference type="EC" id="2.1.1.64"/>
    </reaction>
</comment>
<evidence type="ECO:0000256" key="2">
    <source>
        <dbReference type="ARBA" id="ARBA00022679"/>
    </source>
</evidence>
<dbReference type="HAMAP" id="MF_00472">
    <property type="entry name" value="UbiG"/>
    <property type="match status" value="1"/>
</dbReference>
<evidence type="ECO:0000313" key="6">
    <source>
        <dbReference type="EMBL" id="MRH77445.1"/>
    </source>
</evidence>
<evidence type="ECO:0000256" key="4">
    <source>
        <dbReference type="ARBA" id="ARBA00022691"/>
    </source>
</evidence>
<dbReference type="Pfam" id="PF13489">
    <property type="entry name" value="Methyltransf_23"/>
    <property type="match status" value="1"/>
</dbReference>
<organism evidence="6 7">
    <name type="scientific">Spiribacter salilacus</name>
    <dbReference type="NCBI Taxonomy" id="2664894"/>
    <lineage>
        <taxon>Bacteria</taxon>
        <taxon>Pseudomonadati</taxon>
        <taxon>Pseudomonadota</taxon>
        <taxon>Gammaproteobacteria</taxon>
        <taxon>Chromatiales</taxon>
        <taxon>Ectothiorhodospiraceae</taxon>
        <taxon>Spiribacter</taxon>
    </lineage>
</organism>
<comment type="similarity">
    <text evidence="5">Belongs to the methyltransferase superfamily. UbiG/COQ3 family.</text>
</comment>
<comment type="function">
    <text evidence="5">O-methyltransferase that catalyzes the 2 O-methylation steps in the ubiquinone biosynthetic pathway.</text>
</comment>
<name>A0A6N7QLS0_9GAMM</name>
<dbReference type="CDD" id="cd02440">
    <property type="entry name" value="AdoMet_MTases"/>
    <property type="match status" value="1"/>
</dbReference>
<dbReference type="AlphaFoldDB" id="A0A6N7QLS0"/>
<gene>
    <name evidence="5 6" type="primary">ubiG</name>
    <name evidence="6" type="ORF">GH984_01805</name>
</gene>
<dbReference type="NCBIfam" id="TIGR01983">
    <property type="entry name" value="UbiG"/>
    <property type="match status" value="1"/>
</dbReference>
<dbReference type="GO" id="GO:0032259">
    <property type="term" value="P:methylation"/>
    <property type="evidence" value="ECO:0007669"/>
    <property type="project" value="UniProtKB-KW"/>
</dbReference>
<feature type="binding site" evidence="5">
    <location>
        <position position="123"/>
    </location>
    <ligand>
        <name>S-adenosyl-L-methionine</name>
        <dbReference type="ChEBI" id="CHEBI:59789"/>
    </ligand>
</feature>
<feature type="binding site" evidence="5">
    <location>
        <position position="79"/>
    </location>
    <ligand>
        <name>S-adenosyl-L-methionine</name>
        <dbReference type="ChEBI" id="CHEBI:59789"/>
    </ligand>
</feature>
<dbReference type="InterPro" id="IPR010233">
    <property type="entry name" value="UbiG_MeTrfase"/>
</dbReference>
<dbReference type="UniPathway" id="UPA00232"/>
<keyword evidence="1 5" id="KW-0489">Methyltransferase</keyword>
<evidence type="ECO:0000256" key="3">
    <source>
        <dbReference type="ARBA" id="ARBA00022688"/>
    </source>
</evidence>
<dbReference type="SUPFAM" id="SSF53335">
    <property type="entry name" value="S-adenosyl-L-methionine-dependent methyltransferases"/>
    <property type="match status" value="1"/>
</dbReference>
<sequence>MKRPNVDSAEIAQFDAHADAWWDPEGPFAPLHAINPLRLEYIKQHCGTLQGKAVLDVGCGGGLLAEAMAEEGAKVTGIDLAEDSLAAAQQHASEHNHQINYQCIAAEALAEEAPAQWDIVTCLEMLEHVPNPAAIVQACGQLVKPGGKLFFSTLNRTPKAWMHAIVGAEYLLKLLPRGTHDHSAFITPAELDRWARTAELQLLDITGLHYHPLTRQYTLGDGVEVNYLCVYKKAGA</sequence>
<comment type="catalytic activity">
    <reaction evidence="5">
        <text>a 3-(all-trans-polyprenyl)benzene-1,2-diol + S-adenosyl-L-methionine = a 2-methoxy-6-(all-trans-polyprenyl)phenol + S-adenosyl-L-homocysteine + H(+)</text>
        <dbReference type="Rhea" id="RHEA:31411"/>
        <dbReference type="Rhea" id="RHEA-COMP:9550"/>
        <dbReference type="Rhea" id="RHEA-COMP:9551"/>
        <dbReference type="ChEBI" id="CHEBI:15378"/>
        <dbReference type="ChEBI" id="CHEBI:57856"/>
        <dbReference type="ChEBI" id="CHEBI:59789"/>
        <dbReference type="ChEBI" id="CHEBI:62729"/>
        <dbReference type="ChEBI" id="CHEBI:62731"/>
        <dbReference type="EC" id="2.1.1.222"/>
    </reaction>
</comment>
<evidence type="ECO:0000313" key="7">
    <source>
        <dbReference type="Proteomes" id="UP000433788"/>
    </source>
</evidence>
<dbReference type="PANTHER" id="PTHR43464:SF19">
    <property type="entry name" value="UBIQUINONE BIOSYNTHESIS O-METHYLTRANSFERASE, MITOCHONDRIAL"/>
    <property type="match status" value="1"/>
</dbReference>
<keyword evidence="2 5" id="KW-0808">Transferase</keyword>
<protein>
    <recommendedName>
        <fullName evidence="5">Ubiquinone biosynthesis O-methyltransferase</fullName>
    </recommendedName>
    <alternativeName>
        <fullName evidence="5">2-polyprenyl-6-hydroxyphenol methylase</fullName>
        <ecNumber evidence="5">2.1.1.222</ecNumber>
    </alternativeName>
    <alternativeName>
        <fullName evidence="5">3-demethylubiquinone 3-O-methyltransferase</fullName>
        <ecNumber evidence="5">2.1.1.64</ecNumber>
    </alternativeName>
</protein>
<dbReference type="EC" id="2.1.1.64" evidence="5"/>
<dbReference type="RefSeq" id="WP_153718494.1">
    <property type="nucleotide sequence ID" value="NZ_WJPP01000001.1"/>
</dbReference>
<reference evidence="6 7" key="1">
    <citation type="submission" date="2019-11" db="EMBL/GenBank/DDBJ databases">
        <authorList>
            <person name="Zhang X.Y."/>
        </authorList>
    </citation>
    <scope>NUCLEOTIDE SEQUENCE [LARGE SCALE GENOMIC DNA]</scope>
    <source>
        <strain evidence="6 7">C176</strain>
    </source>
</reference>
<dbReference type="Gene3D" id="3.40.50.150">
    <property type="entry name" value="Vaccinia Virus protein VP39"/>
    <property type="match status" value="1"/>
</dbReference>
<dbReference type="FunFam" id="3.40.50.150:FF:000028">
    <property type="entry name" value="Ubiquinone biosynthesis O-methyltransferase"/>
    <property type="match status" value="1"/>
</dbReference>
<dbReference type="EC" id="2.1.1.222" evidence="5"/>
<proteinExistence type="inferred from homology"/>
<dbReference type="Proteomes" id="UP000433788">
    <property type="component" value="Unassembled WGS sequence"/>
</dbReference>
<dbReference type="GO" id="GO:0061542">
    <property type="term" value="F:3-demethylubiquinol 3-O-methyltransferase activity"/>
    <property type="evidence" value="ECO:0007669"/>
    <property type="project" value="UniProtKB-UniRule"/>
</dbReference>
<keyword evidence="4 5" id="KW-0949">S-adenosyl-L-methionine</keyword>
<feature type="binding site" evidence="5">
    <location>
        <position position="58"/>
    </location>
    <ligand>
        <name>S-adenosyl-L-methionine</name>
        <dbReference type="ChEBI" id="CHEBI:59789"/>
    </ligand>
</feature>
<dbReference type="GO" id="GO:0010420">
    <property type="term" value="F:polyprenyldihydroxybenzoate methyltransferase activity"/>
    <property type="evidence" value="ECO:0007669"/>
    <property type="project" value="InterPro"/>
</dbReference>
<keyword evidence="3 5" id="KW-0831">Ubiquinone biosynthesis</keyword>